<protein>
    <submittedName>
        <fullName evidence="5">MogA/MoaB family molybdenum cofactor biosynthesis protein</fullName>
    </submittedName>
</protein>
<dbReference type="AlphaFoldDB" id="A0A395M0B9"/>
<dbReference type="Gene3D" id="3.40.980.10">
    <property type="entry name" value="MoaB/Mog-like domain"/>
    <property type="match status" value="1"/>
</dbReference>
<evidence type="ECO:0000313" key="6">
    <source>
        <dbReference type="Proteomes" id="UP000266389"/>
    </source>
</evidence>
<proteinExistence type="predicted"/>
<dbReference type="InterPro" id="IPR051920">
    <property type="entry name" value="MPT_Adenylyltrnsfr/MoaC-Rel"/>
</dbReference>
<comment type="caution">
    <text evidence="5">The sequence shown here is derived from an EMBL/GenBank/DDBJ whole genome shotgun (WGS) entry which is preliminary data.</text>
</comment>
<accession>A0A395M0B9</accession>
<evidence type="ECO:0000259" key="4">
    <source>
        <dbReference type="SMART" id="SM00852"/>
    </source>
</evidence>
<dbReference type="SUPFAM" id="SSF53218">
    <property type="entry name" value="Molybdenum cofactor biosynthesis proteins"/>
    <property type="match status" value="1"/>
</dbReference>
<feature type="compositionally biased region" description="Polar residues" evidence="3">
    <location>
        <begin position="168"/>
        <end position="196"/>
    </location>
</feature>
<comment type="pathway">
    <text evidence="1">Cofactor biosynthesis; molybdopterin biosynthesis.</text>
</comment>
<dbReference type="EMBL" id="PHFL01000045">
    <property type="protein sequence ID" value="RFM24206.1"/>
    <property type="molecule type" value="Genomic_DNA"/>
</dbReference>
<dbReference type="CDD" id="cd00886">
    <property type="entry name" value="MogA_MoaB"/>
    <property type="match status" value="1"/>
</dbReference>
<dbReference type="PANTHER" id="PTHR43764:SF1">
    <property type="entry name" value="MOLYBDOPTERIN MOLYBDOTRANSFERASE"/>
    <property type="match status" value="1"/>
</dbReference>
<dbReference type="InterPro" id="IPR036425">
    <property type="entry name" value="MoaB/Mog-like_dom_sf"/>
</dbReference>
<feature type="domain" description="MoaB/Mog" evidence="4">
    <location>
        <begin position="20"/>
        <end position="164"/>
    </location>
</feature>
<dbReference type="InterPro" id="IPR001453">
    <property type="entry name" value="MoaB/Mog_dom"/>
</dbReference>
<dbReference type="Pfam" id="PF00994">
    <property type="entry name" value="MoCF_biosynth"/>
    <property type="match status" value="1"/>
</dbReference>
<dbReference type="PANTHER" id="PTHR43764">
    <property type="entry name" value="MOLYBDENUM COFACTOR BIOSYNTHESIS"/>
    <property type="match status" value="1"/>
</dbReference>
<feature type="region of interest" description="Disordered" evidence="3">
    <location>
        <begin position="168"/>
        <end position="202"/>
    </location>
</feature>
<evidence type="ECO:0000256" key="1">
    <source>
        <dbReference type="ARBA" id="ARBA00005046"/>
    </source>
</evidence>
<name>A0A395M0B9_9BACT</name>
<dbReference type="Proteomes" id="UP000266389">
    <property type="component" value="Unassembled WGS sequence"/>
</dbReference>
<dbReference type="NCBIfam" id="TIGR00177">
    <property type="entry name" value="molyb_syn"/>
    <property type="match status" value="1"/>
</dbReference>
<sequence>MSEQVKRTRSATEERPIRVAVITVSDRAYQGIYKDESGPKVAAAFPKDLYEVVITKIVPDEIKAIANEIINCVDNERVDVVVTTGGAGCSARDVTPDATASVLHREVIGFSEVIRLANRDKNPNLILSRGVSGIRNQSVIINLPGNPENALLAIESVLPAIPHCIKTVRQQRPSKRASSTTSGSTLHGQKSGTHLSSKTKTR</sequence>
<evidence type="ECO:0000256" key="2">
    <source>
        <dbReference type="ARBA" id="ARBA00023150"/>
    </source>
</evidence>
<dbReference type="GO" id="GO:0006777">
    <property type="term" value="P:Mo-molybdopterin cofactor biosynthetic process"/>
    <property type="evidence" value="ECO:0007669"/>
    <property type="project" value="UniProtKB-KW"/>
</dbReference>
<evidence type="ECO:0000313" key="5">
    <source>
        <dbReference type="EMBL" id="RFM24206.1"/>
    </source>
</evidence>
<reference evidence="5 6" key="1">
    <citation type="journal article" date="2011" name="ISME J.">
        <title>Community ecology of hot spring cyanobacterial mats: predominant populations and their functional potential.</title>
        <authorList>
            <person name="Klatt C.G."/>
            <person name="Wood J.M."/>
            <person name="Rusch D.B."/>
            <person name="Bateson M.M."/>
            <person name="Hamamura N."/>
            <person name="Heidelberg J.F."/>
            <person name="Grossman A.R."/>
            <person name="Bhaya D."/>
            <person name="Cohan F.M."/>
            <person name="Kuhl M."/>
            <person name="Bryant D.A."/>
            <person name="Ward D.M."/>
        </authorList>
    </citation>
    <scope>NUCLEOTIDE SEQUENCE [LARGE SCALE GENOMIC DNA]</scope>
    <source>
        <strain evidence="5">OS</strain>
    </source>
</reference>
<gene>
    <name evidence="5" type="ORF">D0433_06980</name>
</gene>
<organism evidence="5 6">
    <name type="scientific">Candidatus Thermochlorobacter aerophilus</name>
    <dbReference type="NCBI Taxonomy" id="1868324"/>
    <lineage>
        <taxon>Bacteria</taxon>
        <taxon>Pseudomonadati</taxon>
        <taxon>Chlorobiota</taxon>
        <taxon>Chlorobiia</taxon>
        <taxon>Chlorobiales</taxon>
        <taxon>Candidatus Thermochlorobacteriaceae</taxon>
        <taxon>Candidatus Thermochlorobacter</taxon>
    </lineage>
</organism>
<dbReference type="SMART" id="SM00852">
    <property type="entry name" value="MoCF_biosynth"/>
    <property type="match status" value="1"/>
</dbReference>
<evidence type="ECO:0000256" key="3">
    <source>
        <dbReference type="SAM" id="MobiDB-lite"/>
    </source>
</evidence>
<keyword evidence="2" id="KW-0501">Molybdenum cofactor biosynthesis</keyword>